<dbReference type="GO" id="GO:0032259">
    <property type="term" value="P:methylation"/>
    <property type="evidence" value="ECO:0007669"/>
    <property type="project" value="UniProtKB-KW"/>
</dbReference>
<dbReference type="InterPro" id="IPR010719">
    <property type="entry name" value="MnmM_MeTrfase"/>
</dbReference>
<dbReference type="EMBL" id="JACSNR010000007">
    <property type="protein sequence ID" value="MBM6923641.1"/>
    <property type="molecule type" value="Genomic_DNA"/>
</dbReference>
<gene>
    <name evidence="1" type="ORF">H9X81_08065</name>
</gene>
<keyword evidence="1" id="KW-0489">Methyltransferase</keyword>
<dbReference type="Gene3D" id="3.40.50.150">
    <property type="entry name" value="Vaccinia Virus protein VP39"/>
    <property type="match status" value="1"/>
</dbReference>
<dbReference type="PANTHER" id="PTHR35276:SF1">
    <property type="entry name" value="TRNA (MNM(5)S(2)U34)-METHYLTRANSFERASE, CHLOROPLASTIC"/>
    <property type="match status" value="1"/>
</dbReference>
<dbReference type="PANTHER" id="PTHR35276">
    <property type="entry name" value="S-ADENOSYL-L-METHIONINE-DEPENDENT METHYLTRANSFERASES SUPERFAMILY PROTEIN"/>
    <property type="match status" value="1"/>
</dbReference>
<dbReference type="SUPFAM" id="SSF53335">
    <property type="entry name" value="S-adenosyl-L-methionine-dependent methyltransferases"/>
    <property type="match status" value="1"/>
</dbReference>
<evidence type="ECO:0000313" key="1">
    <source>
        <dbReference type="EMBL" id="MBM6923641.1"/>
    </source>
</evidence>
<organism evidence="1 2">
    <name type="scientific">Hydrogenoanaerobacterium saccharovorans</name>
    <dbReference type="NCBI Taxonomy" id="474960"/>
    <lineage>
        <taxon>Bacteria</taxon>
        <taxon>Bacillati</taxon>
        <taxon>Bacillota</taxon>
        <taxon>Clostridia</taxon>
        <taxon>Eubacteriales</taxon>
        <taxon>Oscillospiraceae</taxon>
        <taxon>Hydrogenoanaerobacterium</taxon>
    </lineage>
</organism>
<evidence type="ECO:0000313" key="2">
    <source>
        <dbReference type="Proteomes" id="UP000724149"/>
    </source>
</evidence>
<proteinExistence type="predicted"/>
<dbReference type="RefSeq" id="WP_204721136.1">
    <property type="nucleotide sequence ID" value="NZ_JACSNR010000007.1"/>
</dbReference>
<comment type="caution">
    <text evidence="1">The sequence shown here is derived from an EMBL/GenBank/DDBJ whole genome shotgun (WGS) entry which is preliminary data.</text>
</comment>
<dbReference type="Proteomes" id="UP000724149">
    <property type="component" value="Unassembled WGS sequence"/>
</dbReference>
<dbReference type="InterPro" id="IPR029063">
    <property type="entry name" value="SAM-dependent_MTases_sf"/>
</dbReference>
<protein>
    <submittedName>
        <fullName evidence="1">Class I SAM-dependent methyltransferase</fullName>
    </submittedName>
</protein>
<keyword evidence="1" id="KW-0808">Transferase</keyword>
<dbReference type="GO" id="GO:0008168">
    <property type="term" value="F:methyltransferase activity"/>
    <property type="evidence" value="ECO:0007669"/>
    <property type="project" value="UniProtKB-KW"/>
</dbReference>
<dbReference type="Pfam" id="PF06962">
    <property type="entry name" value="rRNA_methylase"/>
    <property type="match status" value="1"/>
</dbReference>
<sequence length="185" mass="20676">MKTRSITEVAKSFLNEEIPKDGIICDFTMGGGHDTLYLSDLVPEGKVYAFDIQPLALERTRKRLEEAGGRPNVQLILDSHENFDRYVPGEFDAGMFNLGYLPTSDHVVTTKAETTMAAVSKALERVKVGGTVVVVVYPGHPEGKREGELLLEFASSLSDRKYDATYYRLINIPDCPFILAFQKRQ</sequence>
<name>A0ABS2GNU8_9FIRM</name>
<reference evidence="1 2" key="1">
    <citation type="journal article" date="2021" name="Sci. Rep.">
        <title>The distribution of antibiotic resistance genes in chicken gut microbiota commensals.</title>
        <authorList>
            <person name="Juricova H."/>
            <person name="Matiasovicova J."/>
            <person name="Kubasova T."/>
            <person name="Cejkova D."/>
            <person name="Rychlik I."/>
        </authorList>
    </citation>
    <scope>NUCLEOTIDE SEQUENCE [LARGE SCALE GENOMIC DNA]</scope>
    <source>
        <strain evidence="1 2">An564</strain>
    </source>
</reference>
<keyword evidence="2" id="KW-1185">Reference proteome</keyword>
<accession>A0ABS2GNU8</accession>